<dbReference type="GO" id="GO:0031966">
    <property type="term" value="C:mitochondrial membrane"/>
    <property type="evidence" value="ECO:0007669"/>
    <property type="project" value="UniProtKB-SubCell"/>
</dbReference>
<evidence type="ECO:0000256" key="4">
    <source>
        <dbReference type="ARBA" id="ARBA00023128"/>
    </source>
</evidence>
<comment type="subcellular location">
    <subcellularLocation>
        <location evidence="1">Mitochondrion membrane</location>
        <topology evidence="1">Multi-pass membrane protein</topology>
    </subcellularLocation>
</comment>
<organism evidence="6 7">
    <name type="scientific">Ilex paraguariensis</name>
    <name type="common">yerba mate</name>
    <dbReference type="NCBI Taxonomy" id="185542"/>
    <lineage>
        <taxon>Eukaryota</taxon>
        <taxon>Viridiplantae</taxon>
        <taxon>Streptophyta</taxon>
        <taxon>Embryophyta</taxon>
        <taxon>Tracheophyta</taxon>
        <taxon>Spermatophyta</taxon>
        <taxon>Magnoliopsida</taxon>
        <taxon>eudicotyledons</taxon>
        <taxon>Gunneridae</taxon>
        <taxon>Pentapetalae</taxon>
        <taxon>asterids</taxon>
        <taxon>campanulids</taxon>
        <taxon>Aquifoliales</taxon>
        <taxon>Aquifoliaceae</taxon>
        <taxon>Ilex</taxon>
    </lineage>
</organism>
<evidence type="ECO:0000256" key="2">
    <source>
        <dbReference type="ARBA" id="ARBA00022692"/>
    </source>
</evidence>
<dbReference type="Proteomes" id="UP001642360">
    <property type="component" value="Unassembled WGS sequence"/>
</dbReference>
<evidence type="ECO:0000313" key="6">
    <source>
        <dbReference type="EMBL" id="CAK9181110.1"/>
    </source>
</evidence>
<dbReference type="EMBL" id="CAUOFW020007946">
    <property type="protein sequence ID" value="CAK9181110.1"/>
    <property type="molecule type" value="Genomic_DNA"/>
</dbReference>
<sequence>MAVGDVGFHLKHSQAICGVTTEAFKVYEVLEDILEHIFLNLHDIQKNLQFWQSRAEGSNVQKAYFMIFERGPRAFIDRTFQLIYDCVAEGSGMQHLYCSASSYISERITVLTSLRYSLATFLAQVYMEVDKFVDELIKDPEWSLRSLLVTISGLFSQLEASIGHFHAMRQSDSSVEGSYSLPLVFERLPEVNQEGSQWTECEIRDAINLIYQNLEQLDSYLSVLVAKHRKPRKVTRYWMRYTVGAIGISICSLSLLRHSSLVGSSDIDNWVREAKDSTVNFWKDHVEQPVSFLPAVPGSSNS</sequence>
<dbReference type="Pfam" id="PF08637">
    <property type="entry name" value="NCA2"/>
    <property type="match status" value="1"/>
</dbReference>
<comment type="caution">
    <text evidence="6">The sequence shown here is derived from an EMBL/GenBank/DDBJ whole genome shotgun (WGS) entry which is preliminary data.</text>
</comment>
<dbReference type="AlphaFoldDB" id="A0ABC8UJC4"/>
<name>A0ABC8UJC4_9AQUA</name>
<gene>
    <name evidence="6" type="ORF">ILEXP_LOCUS51150</name>
</gene>
<keyword evidence="4" id="KW-0496">Mitochondrion</keyword>
<dbReference type="PANTHER" id="PTHR28234">
    <property type="entry name" value="NUCLEAR CONTROL OF ATPASE PROTEIN 2"/>
    <property type="match status" value="1"/>
</dbReference>
<evidence type="ECO:0000313" key="7">
    <source>
        <dbReference type="Proteomes" id="UP001642360"/>
    </source>
</evidence>
<keyword evidence="2" id="KW-0812">Transmembrane</keyword>
<evidence type="ECO:0000256" key="1">
    <source>
        <dbReference type="ARBA" id="ARBA00004225"/>
    </source>
</evidence>
<dbReference type="PANTHER" id="PTHR28234:SF1">
    <property type="entry name" value="NUCLEAR CONTROL OF ATPASE PROTEIN 2"/>
    <property type="match status" value="1"/>
</dbReference>
<evidence type="ECO:0000256" key="3">
    <source>
        <dbReference type="ARBA" id="ARBA00022989"/>
    </source>
</evidence>
<evidence type="ECO:0000256" key="5">
    <source>
        <dbReference type="ARBA" id="ARBA00023136"/>
    </source>
</evidence>
<keyword evidence="7" id="KW-1185">Reference proteome</keyword>
<dbReference type="InterPro" id="IPR013946">
    <property type="entry name" value="NCA2-like"/>
</dbReference>
<accession>A0ABC8UJC4</accession>
<keyword evidence="3" id="KW-1133">Transmembrane helix</keyword>
<keyword evidence="5" id="KW-0472">Membrane</keyword>
<reference evidence="6 7" key="1">
    <citation type="submission" date="2024-02" db="EMBL/GenBank/DDBJ databases">
        <authorList>
            <person name="Vignale AGUSTIN F."/>
            <person name="Sosa J E."/>
            <person name="Modenutti C."/>
        </authorList>
    </citation>
    <scope>NUCLEOTIDE SEQUENCE [LARGE SCALE GENOMIC DNA]</scope>
</reference>
<proteinExistence type="predicted"/>
<protein>
    <submittedName>
        <fullName evidence="6">Uncharacterized protein</fullName>
    </submittedName>
</protein>